<evidence type="ECO:0000313" key="1">
    <source>
        <dbReference type="EMBL" id="MDX7920556.1"/>
    </source>
</evidence>
<evidence type="ECO:0000313" key="2">
    <source>
        <dbReference type="Proteomes" id="UP001285835"/>
    </source>
</evidence>
<accession>A0AAP6G8M2</accession>
<dbReference type="EMBL" id="JAWZXF010000001">
    <property type="protein sequence ID" value="MDX7920556.1"/>
    <property type="molecule type" value="Genomic_DNA"/>
</dbReference>
<dbReference type="Proteomes" id="UP001285835">
    <property type="component" value="Unassembled WGS sequence"/>
</dbReference>
<reference evidence="1" key="1">
    <citation type="submission" date="2023-11" db="EMBL/GenBank/DDBJ databases">
        <title>WGS of Aeromonas in Northern Israel.</title>
        <authorList>
            <person name="Hershko Y."/>
        </authorList>
    </citation>
    <scope>NUCLEOTIDE SEQUENCE</scope>
    <source>
        <strain evidence="1">02297</strain>
    </source>
</reference>
<gene>
    <name evidence="1" type="ORF">SJS82_01180</name>
</gene>
<organism evidence="1 2">
    <name type="scientific">Aeromonas media</name>
    <dbReference type="NCBI Taxonomy" id="651"/>
    <lineage>
        <taxon>Bacteria</taxon>
        <taxon>Pseudomonadati</taxon>
        <taxon>Pseudomonadota</taxon>
        <taxon>Gammaproteobacteria</taxon>
        <taxon>Aeromonadales</taxon>
        <taxon>Aeromonadaceae</taxon>
        <taxon>Aeromonas</taxon>
    </lineage>
</organism>
<sequence length="64" mass="6848">MANLLAPAPPLTLAPMARIASSISSSKHQQGMKNDDETLAINVNAVINHIFKQADLLIPLPMIT</sequence>
<protein>
    <submittedName>
        <fullName evidence="1">Uncharacterized protein</fullName>
    </submittedName>
</protein>
<dbReference type="RefSeq" id="WP_319916136.1">
    <property type="nucleotide sequence ID" value="NZ_JAWZXF010000001.1"/>
</dbReference>
<comment type="caution">
    <text evidence="1">The sequence shown here is derived from an EMBL/GenBank/DDBJ whole genome shotgun (WGS) entry which is preliminary data.</text>
</comment>
<name>A0AAP6G8M2_AERME</name>
<proteinExistence type="predicted"/>
<dbReference type="AlphaFoldDB" id="A0AAP6G8M2"/>